<accession>A0ACB7RT66</accession>
<evidence type="ECO:0000313" key="2">
    <source>
        <dbReference type="Proteomes" id="UP000821845"/>
    </source>
</evidence>
<dbReference type="Proteomes" id="UP000821845">
    <property type="component" value="Chromosome 8"/>
</dbReference>
<gene>
    <name evidence="1" type="ORF">HPB50_027072</name>
</gene>
<name>A0ACB7RT66_HYAAI</name>
<organism evidence="1 2">
    <name type="scientific">Hyalomma asiaticum</name>
    <name type="common">Tick</name>
    <dbReference type="NCBI Taxonomy" id="266040"/>
    <lineage>
        <taxon>Eukaryota</taxon>
        <taxon>Metazoa</taxon>
        <taxon>Ecdysozoa</taxon>
        <taxon>Arthropoda</taxon>
        <taxon>Chelicerata</taxon>
        <taxon>Arachnida</taxon>
        <taxon>Acari</taxon>
        <taxon>Parasitiformes</taxon>
        <taxon>Ixodida</taxon>
        <taxon>Ixodoidea</taxon>
        <taxon>Ixodidae</taxon>
        <taxon>Hyalomminae</taxon>
        <taxon>Hyalomma</taxon>
    </lineage>
</organism>
<proteinExistence type="predicted"/>
<evidence type="ECO:0000313" key="1">
    <source>
        <dbReference type="EMBL" id="KAH6925001.1"/>
    </source>
</evidence>
<sequence length="408" mass="45895">MFRGDKSRVLPAAGRSPVPANSKALLRNECRPFYAGFRIIGRAQRLLGCCFLENLSSTDPQCVRAKRASLYLLYPLCIWGYHLTIGLALFVDSERDKHAMKDTDRLNKTIFITFMAALNVEAILNNVLLLVQAPKFVDLLRISGLIESHTAVPPYVQGRTVRFAWAIVMFQVVIIILNVALNIHSHFGTVLLTEEGRQLNPLVMNMAISSGFLGVMYLTSMCLSTRLLLMYISRSVALYLGCIYRNLDQCLRSRSTPESRKVLLVDHMRVQLALLKNCVDLASSLLGPSLLYAYAYSVAILCAAAYYTIIPELEFRVRLFFFFFGSLHWLSVLLPTVTTHRMKAALRMMLNSMKHDDLRFTGCGFFVVDLSTFADIMGAVITYTVVLVQTNESYLRGSLEHCTNNTIA</sequence>
<protein>
    <submittedName>
        <fullName evidence="1">Uncharacterized protein</fullName>
    </submittedName>
</protein>
<keyword evidence="2" id="KW-1185">Reference proteome</keyword>
<comment type="caution">
    <text evidence="1">The sequence shown here is derived from an EMBL/GenBank/DDBJ whole genome shotgun (WGS) entry which is preliminary data.</text>
</comment>
<reference evidence="1" key="1">
    <citation type="submission" date="2020-05" db="EMBL/GenBank/DDBJ databases">
        <title>Large-scale comparative analyses of tick genomes elucidate their genetic diversity and vector capacities.</title>
        <authorList>
            <person name="Jia N."/>
            <person name="Wang J."/>
            <person name="Shi W."/>
            <person name="Du L."/>
            <person name="Sun Y."/>
            <person name="Zhan W."/>
            <person name="Jiang J."/>
            <person name="Wang Q."/>
            <person name="Zhang B."/>
            <person name="Ji P."/>
            <person name="Sakyi L.B."/>
            <person name="Cui X."/>
            <person name="Yuan T."/>
            <person name="Jiang B."/>
            <person name="Yang W."/>
            <person name="Lam T.T.-Y."/>
            <person name="Chang Q."/>
            <person name="Ding S."/>
            <person name="Wang X."/>
            <person name="Zhu J."/>
            <person name="Ruan X."/>
            <person name="Zhao L."/>
            <person name="Wei J."/>
            <person name="Que T."/>
            <person name="Du C."/>
            <person name="Cheng J."/>
            <person name="Dai P."/>
            <person name="Han X."/>
            <person name="Huang E."/>
            <person name="Gao Y."/>
            <person name="Liu J."/>
            <person name="Shao H."/>
            <person name="Ye R."/>
            <person name="Li L."/>
            <person name="Wei W."/>
            <person name="Wang X."/>
            <person name="Wang C."/>
            <person name="Yang T."/>
            <person name="Huo Q."/>
            <person name="Li W."/>
            <person name="Guo W."/>
            <person name="Chen H."/>
            <person name="Zhou L."/>
            <person name="Ni X."/>
            <person name="Tian J."/>
            <person name="Zhou Y."/>
            <person name="Sheng Y."/>
            <person name="Liu T."/>
            <person name="Pan Y."/>
            <person name="Xia L."/>
            <person name="Li J."/>
            <person name="Zhao F."/>
            <person name="Cao W."/>
        </authorList>
    </citation>
    <scope>NUCLEOTIDE SEQUENCE</scope>
    <source>
        <strain evidence="1">Hyas-2018</strain>
    </source>
</reference>
<dbReference type="EMBL" id="CM023488">
    <property type="protein sequence ID" value="KAH6925001.1"/>
    <property type="molecule type" value="Genomic_DNA"/>
</dbReference>